<evidence type="ECO:0000313" key="4">
    <source>
        <dbReference type="EMBL" id="KAG5683702.1"/>
    </source>
</evidence>
<dbReference type="PANTHER" id="PTHR45810:SF1">
    <property type="entry name" value="HISTONE H3-LIKE CENTROMERIC PROTEIN A"/>
    <property type="match status" value="1"/>
</dbReference>
<keyword evidence="5" id="KW-1185">Reference proteome</keyword>
<comment type="similarity">
    <text evidence="1">Belongs to the histone H3 family.</text>
</comment>
<sequence>MFFKPIDLTQDPDDDQMIDLTQELDDNEQPKQKRTASAKLEVYRKEFLETIKLESDSEEEVSYSYTPNNLKVVNKKKSQSLSDNNSDSSDTDQKEEKEEANIKQIGESSRSNASPPPPQQYQSNTSTSSSSDDESSEDDERVIVKSRPKQKVLLRLRPLLSNCSTTDDENEERNIVRDRSKRKFKRNAPKKLIESERVQNIEKANPKKRDETFVNKNGQARYKPGIRALKEIRKLQNSTKIAIPRVVFARAVKEILQDSKENFKIQAQALIALQEAAEDYIVNHFEMMNLAAIHAKRVTVMQNDSKLVKRIGKK</sequence>
<dbReference type="InterPro" id="IPR007125">
    <property type="entry name" value="H2A/H2B/H3"/>
</dbReference>
<dbReference type="SUPFAM" id="SSF47113">
    <property type="entry name" value="Histone-fold"/>
    <property type="match status" value="1"/>
</dbReference>
<reference evidence="4" key="1">
    <citation type="submission" date="2021-03" db="EMBL/GenBank/DDBJ databases">
        <title>Chromosome level genome of the anhydrobiotic midge Polypedilum vanderplanki.</title>
        <authorList>
            <person name="Yoshida Y."/>
            <person name="Kikawada T."/>
            <person name="Gusev O."/>
        </authorList>
    </citation>
    <scope>NUCLEOTIDE SEQUENCE</scope>
    <source>
        <strain evidence="4">NIAS01</strain>
        <tissue evidence="4">Whole body or cell culture</tissue>
    </source>
</reference>
<evidence type="ECO:0000256" key="1">
    <source>
        <dbReference type="ARBA" id="ARBA00010343"/>
    </source>
</evidence>
<feature type="domain" description="Core Histone H2A/H2B/H3" evidence="3">
    <location>
        <begin position="225"/>
        <end position="311"/>
    </location>
</feature>
<dbReference type="InterPro" id="IPR009072">
    <property type="entry name" value="Histone-fold"/>
</dbReference>
<feature type="region of interest" description="Disordered" evidence="2">
    <location>
        <begin position="50"/>
        <end position="146"/>
    </location>
</feature>
<dbReference type="EMBL" id="JADBJN010000001">
    <property type="protein sequence ID" value="KAG5683702.1"/>
    <property type="molecule type" value="Genomic_DNA"/>
</dbReference>
<gene>
    <name evidence="4" type="ORF">PVAND_012968</name>
</gene>
<proteinExistence type="inferred from homology"/>
<feature type="compositionally biased region" description="Acidic residues" evidence="2">
    <location>
        <begin position="131"/>
        <end position="140"/>
    </location>
</feature>
<dbReference type="Pfam" id="PF00125">
    <property type="entry name" value="Histone"/>
    <property type="match status" value="1"/>
</dbReference>
<feature type="compositionally biased region" description="Basic and acidic residues" evidence="2">
    <location>
        <begin position="91"/>
        <end position="101"/>
    </location>
</feature>
<organism evidence="4 5">
    <name type="scientific">Polypedilum vanderplanki</name>
    <name type="common">Sleeping chironomid midge</name>
    <dbReference type="NCBI Taxonomy" id="319348"/>
    <lineage>
        <taxon>Eukaryota</taxon>
        <taxon>Metazoa</taxon>
        <taxon>Ecdysozoa</taxon>
        <taxon>Arthropoda</taxon>
        <taxon>Hexapoda</taxon>
        <taxon>Insecta</taxon>
        <taxon>Pterygota</taxon>
        <taxon>Neoptera</taxon>
        <taxon>Endopterygota</taxon>
        <taxon>Diptera</taxon>
        <taxon>Nematocera</taxon>
        <taxon>Chironomoidea</taxon>
        <taxon>Chironomidae</taxon>
        <taxon>Chironominae</taxon>
        <taxon>Polypedilum</taxon>
        <taxon>Polypedilum</taxon>
    </lineage>
</organism>
<dbReference type="GO" id="GO:0000786">
    <property type="term" value="C:nucleosome"/>
    <property type="evidence" value="ECO:0007669"/>
    <property type="project" value="InterPro"/>
</dbReference>
<evidence type="ECO:0000313" key="5">
    <source>
        <dbReference type="Proteomes" id="UP001107558"/>
    </source>
</evidence>
<dbReference type="InterPro" id="IPR000164">
    <property type="entry name" value="Histone_H3/CENP-A"/>
</dbReference>
<dbReference type="Gene3D" id="1.10.20.10">
    <property type="entry name" value="Histone, subunit A"/>
    <property type="match status" value="1"/>
</dbReference>
<dbReference type="AlphaFoldDB" id="A0A9J6CQ22"/>
<evidence type="ECO:0000256" key="2">
    <source>
        <dbReference type="SAM" id="MobiDB-lite"/>
    </source>
</evidence>
<name>A0A9J6CQ22_POLVA</name>
<dbReference type="Proteomes" id="UP001107558">
    <property type="component" value="Chromosome 1"/>
</dbReference>
<comment type="caution">
    <text evidence="4">The sequence shown here is derived from an EMBL/GenBank/DDBJ whole genome shotgun (WGS) entry which is preliminary data.</text>
</comment>
<dbReference type="SMART" id="SM00428">
    <property type="entry name" value="H3"/>
    <property type="match status" value="1"/>
</dbReference>
<dbReference type="GO" id="GO:0003677">
    <property type="term" value="F:DNA binding"/>
    <property type="evidence" value="ECO:0007669"/>
    <property type="project" value="InterPro"/>
</dbReference>
<dbReference type="OrthoDB" id="420022at2759"/>
<feature type="compositionally biased region" description="Low complexity" evidence="2">
    <location>
        <begin position="79"/>
        <end position="88"/>
    </location>
</feature>
<accession>A0A9J6CQ22</accession>
<dbReference type="PANTHER" id="PTHR45810">
    <property type="entry name" value="HISTONE H3.2"/>
    <property type="match status" value="1"/>
</dbReference>
<evidence type="ECO:0000259" key="3">
    <source>
        <dbReference type="Pfam" id="PF00125"/>
    </source>
</evidence>
<dbReference type="GO" id="GO:0046982">
    <property type="term" value="F:protein heterodimerization activity"/>
    <property type="evidence" value="ECO:0007669"/>
    <property type="project" value="InterPro"/>
</dbReference>
<dbReference type="GO" id="GO:0030527">
    <property type="term" value="F:structural constituent of chromatin"/>
    <property type="evidence" value="ECO:0007669"/>
    <property type="project" value="InterPro"/>
</dbReference>
<protein>
    <submittedName>
        <fullName evidence="4">Histone H3-like 3</fullName>
    </submittedName>
</protein>
<dbReference type="CDD" id="cd22911">
    <property type="entry name" value="HFD_H3"/>
    <property type="match status" value="1"/>
</dbReference>